<proteinExistence type="predicted"/>
<gene>
    <name evidence="2" type="ORF">Taro_021598</name>
</gene>
<dbReference type="AlphaFoldDB" id="A0A843V8Q0"/>
<organism evidence="2 3">
    <name type="scientific">Colocasia esculenta</name>
    <name type="common">Wild taro</name>
    <name type="synonym">Arum esculentum</name>
    <dbReference type="NCBI Taxonomy" id="4460"/>
    <lineage>
        <taxon>Eukaryota</taxon>
        <taxon>Viridiplantae</taxon>
        <taxon>Streptophyta</taxon>
        <taxon>Embryophyta</taxon>
        <taxon>Tracheophyta</taxon>
        <taxon>Spermatophyta</taxon>
        <taxon>Magnoliopsida</taxon>
        <taxon>Liliopsida</taxon>
        <taxon>Araceae</taxon>
        <taxon>Aroideae</taxon>
        <taxon>Colocasieae</taxon>
        <taxon>Colocasia</taxon>
    </lineage>
</organism>
<feature type="region of interest" description="Disordered" evidence="1">
    <location>
        <begin position="94"/>
        <end position="121"/>
    </location>
</feature>
<dbReference type="EMBL" id="NMUH01001111">
    <property type="protein sequence ID" value="MQL89033.1"/>
    <property type="molecule type" value="Genomic_DNA"/>
</dbReference>
<accession>A0A843V8Q0</accession>
<comment type="caution">
    <text evidence="2">The sequence shown here is derived from an EMBL/GenBank/DDBJ whole genome shotgun (WGS) entry which is preliminary data.</text>
</comment>
<evidence type="ECO:0000313" key="2">
    <source>
        <dbReference type="EMBL" id="MQL89033.1"/>
    </source>
</evidence>
<protein>
    <submittedName>
        <fullName evidence="2">Uncharacterized protein</fullName>
    </submittedName>
</protein>
<sequence length="121" mass="13820">MKIFKMGRCKELPDGNEQWVDEESRSRYERMIQRMTPSLDSESGSTLISVEETFVSVIGKDRFGHVRRQSGHAPHLIWNKRMVELLHPSVVDKEHGRHPYNTGAGDGAVAHTSSRDAKTRF</sequence>
<name>A0A843V8Q0_COLES</name>
<reference evidence="2" key="1">
    <citation type="submission" date="2017-07" db="EMBL/GenBank/DDBJ databases">
        <title>Taro Niue Genome Assembly and Annotation.</title>
        <authorList>
            <person name="Atibalentja N."/>
            <person name="Keating K."/>
            <person name="Fields C.J."/>
        </authorList>
    </citation>
    <scope>NUCLEOTIDE SEQUENCE</scope>
    <source>
        <strain evidence="2">Niue_2</strain>
        <tissue evidence="2">Leaf</tissue>
    </source>
</reference>
<dbReference type="Proteomes" id="UP000652761">
    <property type="component" value="Unassembled WGS sequence"/>
</dbReference>
<keyword evidence="3" id="KW-1185">Reference proteome</keyword>
<evidence type="ECO:0000313" key="3">
    <source>
        <dbReference type="Proteomes" id="UP000652761"/>
    </source>
</evidence>
<evidence type="ECO:0000256" key="1">
    <source>
        <dbReference type="SAM" id="MobiDB-lite"/>
    </source>
</evidence>